<dbReference type="RefSeq" id="WP_076340883.1">
    <property type="nucleotide sequence ID" value="NZ_CAPDDE010000011.1"/>
</dbReference>
<evidence type="ECO:0000259" key="4">
    <source>
        <dbReference type="PROSITE" id="PS50937"/>
    </source>
</evidence>
<dbReference type="InterPro" id="IPR009061">
    <property type="entry name" value="DNA-bd_dom_put_sf"/>
</dbReference>
<sequence length="291" mass="34248">MLLNEIVQEVGMTKRAIKYYEEKGLLSVKKDENGYRNYTKENVEILKKISIYRKLGIGIDDVKKLLETNDKKILLNIYHQKLQEMQTEKSELEALKEFIDDGDPDKANELLDYETIENAIESMLPEEKWADYLISHFKPFLNVRIKTSEQKQALKNLLEYCDETTLKIPFMMRLGTKLAGGIINETRTADEMIAFYRDMSEEEYERLKDGVLKGAKLKSGILKYYPAYIAQRKMMKEFQNKGYNDIFIPNLMILSPKYGEYKRALDRVNDRICRELGLHYDSNFNFIIRKP</sequence>
<dbReference type="GO" id="GO:0003700">
    <property type="term" value="F:DNA-binding transcription factor activity"/>
    <property type="evidence" value="ECO:0007669"/>
    <property type="project" value="InterPro"/>
</dbReference>
<dbReference type="PANTHER" id="PTHR30204">
    <property type="entry name" value="REDOX-CYCLING DRUG-SENSING TRANSCRIPTIONAL ACTIVATOR SOXR"/>
    <property type="match status" value="1"/>
</dbReference>
<dbReference type="EMBL" id="MPKA01000053">
    <property type="protein sequence ID" value="OLU47256.1"/>
    <property type="molecule type" value="Genomic_DNA"/>
</dbReference>
<dbReference type="PANTHER" id="PTHR30204:SF94">
    <property type="entry name" value="HEAVY METAL-DEPENDENT TRANSCRIPTIONAL REGULATOR HI_0293-RELATED"/>
    <property type="match status" value="1"/>
</dbReference>
<dbReference type="PROSITE" id="PS50937">
    <property type="entry name" value="HTH_MERR_2"/>
    <property type="match status" value="1"/>
</dbReference>
<keyword evidence="2" id="KW-0238">DNA-binding</keyword>
<accession>A0A1U7NP53</accession>
<evidence type="ECO:0000313" key="6">
    <source>
        <dbReference type="Proteomes" id="UP000186705"/>
    </source>
</evidence>
<gene>
    <name evidence="5" type="ORF">BO225_03400</name>
</gene>
<evidence type="ECO:0000256" key="3">
    <source>
        <dbReference type="ARBA" id="ARBA00023163"/>
    </source>
</evidence>
<protein>
    <submittedName>
        <fullName evidence="5">Transcriptional regulator</fullName>
    </submittedName>
</protein>
<dbReference type="InterPro" id="IPR047057">
    <property type="entry name" value="MerR_fam"/>
</dbReference>
<feature type="domain" description="HTH merR-type" evidence="4">
    <location>
        <begin position="11"/>
        <end position="68"/>
    </location>
</feature>
<keyword evidence="3" id="KW-0804">Transcription</keyword>
<dbReference type="SUPFAM" id="SSF46955">
    <property type="entry name" value="Putative DNA-binding domain"/>
    <property type="match status" value="1"/>
</dbReference>
<comment type="caution">
    <text evidence="5">The sequence shown here is derived from an EMBL/GenBank/DDBJ whole genome shotgun (WGS) entry which is preliminary data.</text>
</comment>
<dbReference type="AlphaFoldDB" id="A0A1U7NP53"/>
<dbReference type="Gene3D" id="1.10.1660.10">
    <property type="match status" value="1"/>
</dbReference>
<dbReference type="InterPro" id="IPR000551">
    <property type="entry name" value="MerR-type_HTH_dom"/>
</dbReference>
<dbReference type="GO" id="GO:0003677">
    <property type="term" value="F:DNA binding"/>
    <property type="evidence" value="ECO:0007669"/>
    <property type="project" value="UniProtKB-KW"/>
</dbReference>
<evidence type="ECO:0000313" key="5">
    <source>
        <dbReference type="EMBL" id="OLU47256.1"/>
    </source>
</evidence>
<dbReference type="GeneID" id="78274993"/>
<dbReference type="Proteomes" id="UP000186705">
    <property type="component" value="Unassembled WGS sequence"/>
</dbReference>
<dbReference type="Pfam" id="PF13411">
    <property type="entry name" value="MerR_1"/>
    <property type="match status" value="1"/>
</dbReference>
<dbReference type="STRING" id="1862672.BO225_03400"/>
<proteinExistence type="predicted"/>
<organism evidence="5 6">
    <name type="scientific">Dubosiella newyorkensis</name>
    <dbReference type="NCBI Taxonomy" id="1862672"/>
    <lineage>
        <taxon>Bacteria</taxon>
        <taxon>Bacillati</taxon>
        <taxon>Bacillota</taxon>
        <taxon>Erysipelotrichia</taxon>
        <taxon>Erysipelotrichales</taxon>
        <taxon>Erysipelotrichaceae</taxon>
        <taxon>Dubosiella</taxon>
    </lineage>
</organism>
<reference evidence="5 6" key="1">
    <citation type="submission" date="2016-11" db="EMBL/GenBank/DDBJ databases">
        <title>Description of two novel members of the family Erysipelotrichaceae: Ileibacterium lipovorans gen. nov., sp. nov. and Dubosiella newyorkensis, gen. nov., sp. nov.</title>
        <authorList>
            <person name="Cox L.M."/>
            <person name="Sohn J."/>
            <person name="Tyrrell K.L."/>
            <person name="Citron D.M."/>
            <person name="Lawson P.A."/>
            <person name="Patel N.B."/>
            <person name="Iizumi T."/>
            <person name="Perez-Perez G.I."/>
            <person name="Goldstein E.J."/>
            <person name="Blaser M.J."/>
        </authorList>
    </citation>
    <scope>NUCLEOTIDE SEQUENCE [LARGE SCALE GENOMIC DNA]</scope>
    <source>
        <strain evidence="5 6">NYU-BL-A4</strain>
    </source>
</reference>
<name>A0A1U7NP53_9FIRM</name>
<keyword evidence="1" id="KW-0805">Transcription regulation</keyword>
<evidence type="ECO:0000256" key="1">
    <source>
        <dbReference type="ARBA" id="ARBA00023015"/>
    </source>
</evidence>
<dbReference type="CDD" id="cd00592">
    <property type="entry name" value="HTH_MerR-like"/>
    <property type="match status" value="1"/>
</dbReference>
<keyword evidence="6" id="KW-1185">Reference proteome</keyword>
<dbReference type="OrthoDB" id="9791488at2"/>
<dbReference type="SMART" id="SM00422">
    <property type="entry name" value="HTH_MERR"/>
    <property type="match status" value="1"/>
</dbReference>
<evidence type="ECO:0000256" key="2">
    <source>
        <dbReference type="ARBA" id="ARBA00023125"/>
    </source>
</evidence>